<organism evidence="1 2">
    <name type="scientific">Amycolatopsis xylanica</name>
    <dbReference type="NCBI Taxonomy" id="589385"/>
    <lineage>
        <taxon>Bacteria</taxon>
        <taxon>Bacillati</taxon>
        <taxon>Actinomycetota</taxon>
        <taxon>Actinomycetes</taxon>
        <taxon>Pseudonocardiales</taxon>
        <taxon>Pseudonocardiaceae</taxon>
        <taxon>Amycolatopsis</taxon>
    </lineage>
</organism>
<dbReference type="STRING" id="589385.SAMN05421504_102738"/>
<protein>
    <submittedName>
        <fullName evidence="1">Uncharacterized protein</fullName>
    </submittedName>
</protein>
<dbReference type="Proteomes" id="UP000199515">
    <property type="component" value="Unassembled WGS sequence"/>
</dbReference>
<reference evidence="1 2" key="1">
    <citation type="submission" date="2016-10" db="EMBL/GenBank/DDBJ databases">
        <authorList>
            <person name="de Groot N.N."/>
        </authorList>
    </citation>
    <scope>NUCLEOTIDE SEQUENCE [LARGE SCALE GENOMIC DNA]</scope>
    <source>
        <strain evidence="1 2">CPCC 202699</strain>
    </source>
</reference>
<keyword evidence="2" id="KW-1185">Reference proteome</keyword>
<dbReference type="RefSeq" id="WP_091288583.1">
    <property type="nucleotide sequence ID" value="NZ_FNON01000002.1"/>
</dbReference>
<dbReference type="OrthoDB" id="9892088at2"/>
<gene>
    <name evidence="1" type="ORF">SAMN05421504_102738</name>
</gene>
<name>A0A1H2ZZW0_9PSEU</name>
<sequence length="125" mass="13765">MIVFGHPKLARLPSATAYCCTAASSSGEDLADLRASCRRFAFDHGLRITAWAAEATPDDLNERCTSLLRYAIEFANDPETDLLLIAESRTLIRSWGAAVFLARSLSPEDTKILQVPSTRHRRLGS</sequence>
<accession>A0A1H2ZZW0</accession>
<proteinExistence type="predicted"/>
<evidence type="ECO:0000313" key="2">
    <source>
        <dbReference type="Proteomes" id="UP000199515"/>
    </source>
</evidence>
<dbReference type="EMBL" id="FNON01000002">
    <property type="protein sequence ID" value="SDX22906.1"/>
    <property type="molecule type" value="Genomic_DNA"/>
</dbReference>
<dbReference type="AlphaFoldDB" id="A0A1H2ZZW0"/>
<evidence type="ECO:0000313" key="1">
    <source>
        <dbReference type="EMBL" id="SDX22906.1"/>
    </source>
</evidence>